<reference evidence="1" key="1">
    <citation type="submission" date="2021-06" db="EMBL/GenBank/DDBJ databases">
        <authorList>
            <person name="Kallberg Y."/>
            <person name="Tangrot J."/>
            <person name="Rosling A."/>
        </authorList>
    </citation>
    <scope>NUCLEOTIDE SEQUENCE</scope>
    <source>
        <strain evidence="1">MA461A</strain>
    </source>
</reference>
<accession>A0ACA9RIZ4</accession>
<evidence type="ECO:0000313" key="1">
    <source>
        <dbReference type="EMBL" id="CAG8794910.1"/>
    </source>
</evidence>
<dbReference type="Proteomes" id="UP000789920">
    <property type="component" value="Unassembled WGS sequence"/>
</dbReference>
<protein>
    <submittedName>
        <fullName evidence="1">24104_t:CDS:1</fullName>
    </submittedName>
</protein>
<sequence length="71" mass="8185">KERDIYQVQIPLSRSDITNPEDLLEELLRIYDYNKIIGSLPAGSPTAISNSKKEQDEKQKRILRAYLTNHG</sequence>
<dbReference type="EMBL" id="CAJVQC010055027">
    <property type="protein sequence ID" value="CAG8794910.1"/>
    <property type="molecule type" value="Genomic_DNA"/>
</dbReference>
<organism evidence="1 2">
    <name type="scientific">Racocetra persica</name>
    <dbReference type="NCBI Taxonomy" id="160502"/>
    <lineage>
        <taxon>Eukaryota</taxon>
        <taxon>Fungi</taxon>
        <taxon>Fungi incertae sedis</taxon>
        <taxon>Mucoromycota</taxon>
        <taxon>Glomeromycotina</taxon>
        <taxon>Glomeromycetes</taxon>
        <taxon>Diversisporales</taxon>
        <taxon>Gigasporaceae</taxon>
        <taxon>Racocetra</taxon>
    </lineage>
</organism>
<proteinExistence type="predicted"/>
<gene>
    <name evidence="1" type="ORF">RPERSI_LOCUS19859</name>
</gene>
<comment type="caution">
    <text evidence="1">The sequence shown here is derived from an EMBL/GenBank/DDBJ whole genome shotgun (WGS) entry which is preliminary data.</text>
</comment>
<name>A0ACA9RIZ4_9GLOM</name>
<evidence type="ECO:0000313" key="2">
    <source>
        <dbReference type="Proteomes" id="UP000789920"/>
    </source>
</evidence>
<feature type="non-terminal residue" evidence="1">
    <location>
        <position position="1"/>
    </location>
</feature>
<keyword evidence="2" id="KW-1185">Reference proteome</keyword>